<evidence type="ECO:0000256" key="2">
    <source>
        <dbReference type="SAM" id="MobiDB-lite"/>
    </source>
</evidence>
<accession>A0A9W9CRI2</accession>
<evidence type="ECO:0000313" key="3">
    <source>
        <dbReference type="EMBL" id="KAJ4378050.1"/>
    </source>
</evidence>
<organism evidence="3 4">
    <name type="scientific">Neocucurbitaria cava</name>
    <dbReference type="NCBI Taxonomy" id="798079"/>
    <lineage>
        <taxon>Eukaryota</taxon>
        <taxon>Fungi</taxon>
        <taxon>Dikarya</taxon>
        <taxon>Ascomycota</taxon>
        <taxon>Pezizomycotina</taxon>
        <taxon>Dothideomycetes</taxon>
        <taxon>Pleosporomycetidae</taxon>
        <taxon>Pleosporales</taxon>
        <taxon>Pleosporineae</taxon>
        <taxon>Cucurbitariaceae</taxon>
        <taxon>Neocucurbitaria</taxon>
    </lineage>
</organism>
<keyword evidence="1" id="KW-0175">Coiled coil</keyword>
<evidence type="ECO:0000256" key="1">
    <source>
        <dbReference type="SAM" id="Coils"/>
    </source>
</evidence>
<dbReference type="EMBL" id="JAPEUY010000001">
    <property type="protein sequence ID" value="KAJ4378050.1"/>
    <property type="molecule type" value="Genomic_DNA"/>
</dbReference>
<proteinExistence type="predicted"/>
<comment type="caution">
    <text evidence="3">The sequence shown here is derived from an EMBL/GenBank/DDBJ whole genome shotgun (WGS) entry which is preliminary data.</text>
</comment>
<dbReference type="Proteomes" id="UP001140560">
    <property type="component" value="Unassembled WGS sequence"/>
</dbReference>
<dbReference type="AlphaFoldDB" id="A0A9W9CRI2"/>
<feature type="coiled-coil region" evidence="1">
    <location>
        <begin position="245"/>
        <end position="325"/>
    </location>
</feature>
<protein>
    <submittedName>
        <fullName evidence="3">Uncharacterized protein</fullName>
    </submittedName>
</protein>
<dbReference type="OrthoDB" id="3687359at2759"/>
<keyword evidence="4" id="KW-1185">Reference proteome</keyword>
<name>A0A9W9CRI2_9PLEO</name>
<feature type="region of interest" description="Disordered" evidence="2">
    <location>
        <begin position="185"/>
        <end position="239"/>
    </location>
</feature>
<gene>
    <name evidence="3" type="ORF">N0V83_000880</name>
</gene>
<evidence type="ECO:0000313" key="4">
    <source>
        <dbReference type="Proteomes" id="UP001140560"/>
    </source>
</evidence>
<feature type="compositionally biased region" description="Basic and acidic residues" evidence="2">
    <location>
        <begin position="218"/>
        <end position="228"/>
    </location>
</feature>
<sequence length="447" mass="49896">MSPETSSTCADARNTATTAEVQRCVPSATSITAGVSVSNVADPLPSAHYGPHEQTSALTGDGLTAKMEDAWELRKEAIIARGKYDSYMAGYLQAESDAKRSANSTEADIKDLEARVLRQPGSQTPEQTKELQNLQNTLFIKIAKCKNIQKQKKLLSKDVKEVERRLLAALMETQPFTYVAMKQTAKPKQATSPIASKPSAGINNPTEMIPDGPGQSFRDSKPLSKEDTPSPLTYPPLNAKPGAIVKEAMSKLHRLENHYWEMKRELEDHLQSFDEQLKSLKEDDNGKTPVDDLEDVFGQVFIEEGREITLKLTRAEEDLKEARKEARMNGVHDPNTWDQTSGFISVEGEGKDEEKGWDTSKNWLQRSRIEEWMNKPAKRKILELDELEYATSGAEVEVWESTSSRGEPSKRRKIEACNASTKSKSKFTFPQVDIAPEVMAEISIYNA</sequence>
<reference evidence="3" key="1">
    <citation type="submission" date="2022-10" db="EMBL/GenBank/DDBJ databases">
        <title>Tapping the CABI collections for fungal endophytes: first genome assemblies for Collariella, Neodidymelliopsis, Ascochyta clinopodiicola, Didymella pomorum, Didymosphaeria variabile, Neocosmospora piperis and Neocucurbitaria cava.</title>
        <authorList>
            <person name="Hill R."/>
        </authorList>
    </citation>
    <scope>NUCLEOTIDE SEQUENCE</scope>
    <source>
        <strain evidence="3">IMI 356814</strain>
    </source>
</reference>